<evidence type="ECO:0000313" key="2">
    <source>
        <dbReference type="EMBL" id="WBO22177.1"/>
    </source>
</evidence>
<sequence length="289" mass="30787">MTTQMLRRIDRWRFEGPLALALGASAGFFAWTVPAELFDRIPVAGDMGVAGRAIVTAGLAIVCAGVAYLAMRRRPARSVALEDGDEPIVMAPEEEPAPPAPSERFRRFRRADAHPDAPPREPIIASRDLGEPFMEVSGFGPAPAAAPDPQADEAWWPEPAIPDGDFVEVGEEPVASPPVDPVPETVPELVADTVADTVAQRVPAEPVAAVESAPVEPVPAEPVAADAPARVARELPRGASITAMMERLSAGLERRAVADEAPEAPPARDMRPALRDALDELNRLAVRHD</sequence>
<gene>
    <name evidence="2" type="ORF">PBT88_18815</name>
</gene>
<evidence type="ECO:0000313" key="3">
    <source>
        <dbReference type="Proteomes" id="UP001210865"/>
    </source>
</evidence>
<feature type="transmembrane region" description="Helical" evidence="1">
    <location>
        <begin position="12"/>
        <end position="33"/>
    </location>
</feature>
<keyword evidence="1" id="KW-0812">Transmembrane</keyword>
<protein>
    <submittedName>
        <fullName evidence="2">Uncharacterized protein</fullName>
    </submittedName>
</protein>
<organism evidence="2 3">
    <name type="scientific">Sphingomonas abietis</name>
    <dbReference type="NCBI Taxonomy" id="3012344"/>
    <lineage>
        <taxon>Bacteria</taxon>
        <taxon>Pseudomonadati</taxon>
        <taxon>Pseudomonadota</taxon>
        <taxon>Alphaproteobacteria</taxon>
        <taxon>Sphingomonadales</taxon>
        <taxon>Sphingomonadaceae</taxon>
        <taxon>Sphingomonas</taxon>
    </lineage>
</organism>
<dbReference type="RefSeq" id="WP_270076825.1">
    <property type="nucleotide sequence ID" value="NZ_CP115174.1"/>
</dbReference>
<dbReference type="Proteomes" id="UP001210865">
    <property type="component" value="Chromosome"/>
</dbReference>
<keyword evidence="1" id="KW-1133">Transmembrane helix</keyword>
<accession>A0ABY7NNM1</accession>
<keyword evidence="1" id="KW-0472">Membrane</keyword>
<keyword evidence="3" id="KW-1185">Reference proteome</keyword>
<name>A0ABY7NNM1_9SPHN</name>
<feature type="transmembrane region" description="Helical" evidence="1">
    <location>
        <begin position="53"/>
        <end position="71"/>
    </location>
</feature>
<reference evidence="2 3" key="1">
    <citation type="submission" date="2022-12" db="EMBL/GenBank/DDBJ databases">
        <title>Sphingomonas abieness sp. nov., an endophytic bacterium isolated from Abies koreana.</title>
        <authorList>
            <person name="Jiang L."/>
            <person name="Lee J."/>
        </authorList>
    </citation>
    <scope>NUCLEOTIDE SEQUENCE [LARGE SCALE GENOMIC DNA]</scope>
    <source>
        <strain evidence="3">PAMB 00755</strain>
    </source>
</reference>
<evidence type="ECO:0000256" key="1">
    <source>
        <dbReference type="SAM" id="Phobius"/>
    </source>
</evidence>
<proteinExistence type="predicted"/>
<dbReference type="EMBL" id="CP115174">
    <property type="protein sequence ID" value="WBO22177.1"/>
    <property type="molecule type" value="Genomic_DNA"/>
</dbReference>